<evidence type="ECO:0000259" key="2">
    <source>
        <dbReference type="Pfam" id="PF12776"/>
    </source>
</evidence>
<sequence>MSTPNYATQRPRTYWSPQCHQKFVELCVEQVRKRNRPARCFNQAGWEAIIERFTQTTGLHYDQKQMKNHYDSTKRLWKAWKALTGKSNMGFEFDPILRTITAPDEAWAAYILANPRAAKLRNRPLKFEDQLDTIFGRTAMTGDNALAPSSSILHNNVVNITPGSQDPFPGRHSQCLEETSTSPSMAHHEVDMVDNNHRKSNLVMKRSMEPTSSSSRNSKRVAEGGAKMAD</sequence>
<keyword evidence="4" id="KW-1185">Reference proteome</keyword>
<protein>
    <submittedName>
        <fullName evidence="3">Myb/SANT-like domain-containing protein</fullName>
    </submittedName>
</protein>
<feature type="domain" description="Myb/SANT-like" evidence="2">
    <location>
        <begin position="14"/>
        <end position="110"/>
    </location>
</feature>
<feature type="region of interest" description="Disordered" evidence="1">
    <location>
        <begin position="196"/>
        <end position="230"/>
    </location>
</feature>
<accession>A0A3S3MVP5</accession>
<gene>
    <name evidence="3" type="ORF">CKAN_01600900</name>
</gene>
<evidence type="ECO:0000256" key="1">
    <source>
        <dbReference type="SAM" id="MobiDB-lite"/>
    </source>
</evidence>
<dbReference type="PANTHER" id="PTHR31704">
    <property type="entry name" value="MYB/SANT-LIKE DNA-BINDING DOMAIN PROTEIN-RELATED"/>
    <property type="match status" value="1"/>
</dbReference>
<comment type="caution">
    <text evidence="3">The sequence shown here is derived from an EMBL/GenBank/DDBJ whole genome shotgun (WGS) entry which is preliminary data.</text>
</comment>
<organism evidence="3 4">
    <name type="scientific">Cinnamomum micranthum f. kanehirae</name>
    <dbReference type="NCBI Taxonomy" id="337451"/>
    <lineage>
        <taxon>Eukaryota</taxon>
        <taxon>Viridiplantae</taxon>
        <taxon>Streptophyta</taxon>
        <taxon>Embryophyta</taxon>
        <taxon>Tracheophyta</taxon>
        <taxon>Spermatophyta</taxon>
        <taxon>Magnoliopsida</taxon>
        <taxon>Magnoliidae</taxon>
        <taxon>Laurales</taxon>
        <taxon>Lauraceae</taxon>
        <taxon>Cinnamomum</taxon>
    </lineage>
</organism>
<reference evidence="3 4" key="1">
    <citation type="journal article" date="2019" name="Nat. Plants">
        <title>Stout camphor tree genome fills gaps in understanding of flowering plant genome evolution.</title>
        <authorList>
            <person name="Chaw S.M."/>
            <person name="Liu Y.C."/>
            <person name="Wu Y.W."/>
            <person name="Wang H.Y."/>
            <person name="Lin C.I."/>
            <person name="Wu C.S."/>
            <person name="Ke H.M."/>
            <person name="Chang L.Y."/>
            <person name="Hsu C.Y."/>
            <person name="Yang H.T."/>
            <person name="Sudianto E."/>
            <person name="Hsu M.H."/>
            <person name="Wu K.P."/>
            <person name="Wang L.N."/>
            <person name="Leebens-Mack J.H."/>
            <person name="Tsai I.J."/>
        </authorList>
    </citation>
    <scope>NUCLEOTIDE SEQUENCE [LARGE SCALE GENOMIC DNA]</scope>
    <source>
        <strain evidence="4">cv. Chaw 1501</strain>
        <tissue evidence="3">Young leaves</tissue>
    </source>
</reference>
<dbReference type="OrthoDB" id="1910266at2759"/>
<evidence type="ECO:0000313" key="4">
    <source>
        <dbReference type="Proteomes" id="UP000283530"/>
    </source>
</evidence>
<evidence type="ECO:0000313" key="3">
    <source>
        <dbReference type="EMBL" id="RWR87079.1"/>
    </source>
</evidence>
<name>A0A3S3MVP5_9MAGN</name>
<proteinExistence type="predicted"/>
<dbReference type="Proteomes" id="UP000283530">
    <property type="component" value="Unassembled WGS sequence"/>
</dbReference>
<dbReference type="EMBL" id="QPKB01000006">
    <property type="protein sequence ID" value="RWR87079.1"/>
    <property type="molecule type" value="Genomic_DNA"/>
</dbReference>
<dbReference type="PANTHER" id="PTHR31704:SF37">
    <property type="entry name" value="HEAT SHOCK PROTEIN"/>
    <property type="match status" value="1"/>
</dbReference>
<dbReference type="InterPro" id="IPR024752">
    <property type="entry name" value="Myb/SANT-like_dom"/>
</dbReference>
<dbReference type="AlphaFoldDB" id="A0A3S3MVP5"/>
<dbReference type="Pfam" id="PF12776">
    <property type="entry name" value="Myb_DNA-bind_3"/>
    <property type="match status" value="1"/>
</dbReference>
<dbReference type="STRING" id="337451.A0A3S3MVP5"/>